<dbReference type="WBParaSite" id="Csp11.Scaffold629.g10157.t1">
    <property type="protein sequence ID" value="Csp11.Scaffold629.g10157.t1"/>
    <property type="gene ID" value="Csp11.Scaffold629.g10157"/>
</dbReference>
<feature type="transmembrane region" description="Helical" evidence="1">
    <location>
        <begin position="35"/>
        <end position="54"/>
    </location>
</feature>
<reference evidence="3" key="1">
    <citation type="submission" date="2016-11" db="UniProtKB">
        <authorList>
            <consortium name="WormBaseParasite"/>
        </authorList>
    </citation>
    <scope>IDENTIFICATION</scope>
</reference>
<name>A0A1I7TND6_9PELO</name>
<dbReference type="Proteomes" id="UP000095282">
    <property type="component" value="Unplaced"/>
</dbReference>
<dbReference type="AlphaFoldDB" id="A0A1I7TND6"/>
<evidence type="ECO:0000313" key="2">
    <source>
        <dbReference type="Proteomes" id="UP000095282"/>
    </source>
</evidence>
<keyword evidence="2" id="KW-1185">Reference proteome</keyword>
<protein>
    <submittedName>
        <fullName evidence="3">G_PROTEIN_RECEP_F1_2 domain-containing protein</fullName>
    </submittedName>
</protein>
<proteinExistence type="predicted"/>
<accession>A0A1I7TND6</accession>
<keyword evidence="1" id="KW-0812">Transmembrane</keyword>
<keyword evidence="1" id="KW-1133">Transmembrane helix</keyword>
<organism evidence="2 3">
    <name type="scientific">Caenorhabditis tropicalis</name>
    <dbReference type="NCBI Taxonomy" id="1561998"/>
    <lineage>
        <taxon>Eukaryota</taxon>
        <taxon>Metazoa</taxon>
        <taxon>Ecdysozoa</taxon>
        <taxon>Nematoda</taxon>
        <taxon>Chromadorea</taxon>
        <taxon>Rhabditida</taxon>
        <taxon>Rhabditina</taxon>
        <taxon>Rhabditomorpha</taxon>
        <taxon>Rhabditoidea</taxon>
        <taxon>Rhabditidae</taxon>
        <taxon>Peloderinae</taxon>
        <taxon>Caenorhabditis</taxon>
    </lineage>
</organism>
<keyword evidence="1" id="KW-0472">Membrane</keyword>
<evidence type="ECO:0000313" key="3">
    <source>
        <dbReference type="WBParaSite" id="Csp11.Scaffold629.g10157.t1"/>
    </source>
</evidence>
<evidence type="ECO:0000256" key="1">
    <source>
        <dbReference type="SAM" id="Phobius"/>
    </source>
</evidence>
<sequence>MQITILRNIAAKRADFVDQPPQPHPTPSFAAPIRIVWIIIQIVPVGRIVVIVLAHSTVMRPSLQTVLRRAHFVKQLFRNFNLFFQISFDLMF</sequence>